<protein>
    <submittedName>
        <fullName evidence="6">Kinetochore protein SLK19</fullName>
    </submittedName>
</protein>
<feature type="coiled-coil region" evidence="1">
    <location>
        <begin position="258"/>
        <end position="289"/>
    </location>
</feature>
<dbReference type="Proteomes" id="UP000274756">
    <property type="component" value="Unassembled WGS sequence"/>
</dbReference>
<evidence type="ECO:0000313" key="4">
    <source>
        <dbReference type="Proteomes" id="UP000038040"/>
    </source>
</evidence>
<reference evidence="3 5" key="2">
    <citation type="submission" date="2018-11" db="EMBL/GenBank/DDBJ databases">
        <authorList>
            <consortium name="Pathogen Informatics"/>
        </authorList>
    </citation>
    <scope>NUCLEOTIDE SEQUENCE [LARGE SCALE GENOMIC DNA]</scope>
</reference>
<feature type="coiled-coil region" evidence="1">
    <location>
        <begin position="920"/>
        <end position="993"/>
    </location>
</feature>
<evidence type="ECO:0000256" key="2">
    <source>
        <dbReference type="SAM" id="MobiDB-lite"/>
    </source>
</evidence>
<dbReference type="WBParaSite" id="DME_0000092401-mRNA-1">
    <property type="protein sequence ID" value="DME_0000092401-mRNA-1"/>
    <property type="gene ID" value="DME_0000092401"/>
</dbReference>
<reference evidence="6" key="1">
    <citation type="submission" date="2016-04" db="UniProtKB">
        <authorList>
            <consortium name="WormBaseParasite"/>
        </authorList>
    </citation>
    <scope>IDENTIFICATION</scope>
</reference>
<evidence type="ECO:0000313" key="5">
    <source>
        <dbReference type="Proteomes" id="UP000274756"/>
    </source>
</evidence>
<dbReference type="OrthoDB" id="5877991at2759"/>
<dbReference type="EMBL" id="UYYG01001152">
    <property type="protein sequence ID" value="VDN55311.1"/>
    <property type="molecule type" value="Genomic_DNA"/>
</dbReference>
<name>A0A158Q2V7_DRAME</name>
<organism evidence="4 6">
    <name type="scientific">Dracunculus medinensis</name>
    <name type="common">Guinea worm</name>
    <dbReference type="NCBI Taxonomy" id="318479"/>
    <lineage>
        <taxon>Eukaryota</taxon>
        <taxon>Metazoa</taxon>
        <taxon>Ecdysozoa</taxon>
        <taxon>Nematoda</taxon>
        <taxon>Chromadorea</taxon>
        <taxon>Rhabditida</taxon>
        <taxon>Spirurina</taxon>
        <taxon>Dracunculoidea</taxon>
        <taxon>Dracunculidae</taxon>
        <taxon>Dracunculus</taxon>
    </lineage>
</organism>
<accession>A0A158Q2V7</accession>
<evidence type="ECO:0000313" key="3">
    <source>
        <dbReference type="EMBL" id="VDN55311.1"/>
    </source>
</evidence>
<gene>
    <name evidence="3" type="ORF">DME_LOCUS5284</name>
</gene>
<feature type="coiled-coil region" evidence="1">
    <location>
        <begin position="1024"/>
        <end position="1065"/>
    </location>
</feature>
<proteinExistence type="predicted"/>
<feature type="region of interest" description="Disordered" evidence="2">
    <location>
        <begin position="1088"/>
        <end position="1114"/>
    </location>
</feature>
<dbReference type="STRING" id="318479.A0A158Q2V7"/>
<dbReference type="AlphaFoldDB" id="A0A158Q2V7"/>
<evidence type="ECO:0000256" key="1">
    <source>
        <dbReference type="SAM" id="Coils"/>
    </source>
</evidence>
<sequence length="1152" mass="132943">MSSSSPSRFMSPPISMKKRSCEYQKLLADPHIDASLREDSVAQPSSSIQCSNLIKSNQYLNATDLSMNGDAKFNSNTDSLEISFKDGSTFKEIGFNAEINENGRESIVTALKPSDFLQTCFVSFYESVSENNYDAENIASAVTSHNRFSFVSDQKDKVNSVPTPLENLKSSEIVPSSDIVEEAQENKGTPHIFEQMFEAPKHRQTLTLSTRKSMVPFQEKELPSSPSELAYYARSCADEFSFLINEEYCNTSRLCENCYSMRRELERLANKLESMAENIEEKLDPFETKNFPGFEDMKHQLNIAHEQLIETKKISDVLKLENQILSTNLENEQNLRKLKEKESDDFKFLFEEAVTKRSNDGRTLRSEIIEQSKKIEELEFKNKHLTNVLNKLEEMSSDESKELKRERDGILEAGLEKYTNVKKFANTSVDNGKVEAELLNTKRESSDPGVRLNKVENENLQKIELLNIIVKSDLLVSMQNKIDEILALSRDQKQLGIGMDNMMKLLLNIKNLVDESMIMNNQKIEAMFTENRNFGTVLDNLNCNLNQWCSEMQFQNSLITAIKNGLNANEETKKASTATILKINKRCGKILQLCKKISNDRKCLDVVECLKEMIEKNLLVDENFSEKKRLVVREAVEETFKNCEQIFESNRIEENRRTNAMCSEILDLMKAIENQKNLFLCTSQCTEEKFFSKMEQERTKWENMMGVFNENVASIVTSLQEGAINIEKIITDSFFNEEMEKMKSINIELVKALKVMETKYSILEVEFGDIRKIWQEDSAISKNEFDKIRQGYDVLVKTVHTLEEKLSKSKGRTNELKQFYEKKRMVKENYDINDDDKENLDVAKQRIKELLKENNRLGDACDEADEEIEKLKNELETLRTKLARIEDEKGHSRSDNIEIVDQSTDSTFFREEMKKMNTLNTELVKILKAMETKYKMLEMEFNAVKKKWQEDSDISKNELNKIRQEREVLMKTIYALEEKLSKSDKRINELKQLKCEEKGIMKENVDAYETDDDEENLVVAKQKIKILLKENNRLGDACDEADEEIEKLKNELEILRTKLARIEDEKNPNNLGIADQMDSFNSARQYLKPKAKAPNPPDSLTPLKPGQSNVRDPNYTMQDETLMNLLDEISTAEIKAPETGKEHVNENECKIS</sequence>
<dbReference type="Proteomes" id="UP000038040">
    <property type="component" value="Unplaced"/>
</dbReference>
<keyword evidence="5" id="KW-1185">Reference proteome</keyword>
<evidence type="ECO:0000313" key="6">
    <source>
        <dbReference type="WBParaSite" id="DME_0000092401-mRNA-1"/>
    </source>
</evidence>
<keyword evidence="1" id="KW-0175">Coiled coil</keyword>
<feature type="coiled-coil region" evidence="1">
    <location>
        <begin position="833"/>
        <end position="888"/>
    </location>
</feature>